<dbReference type="GO" id="GO:0016998">
    <property type="term" value="P:cell wall macromolecule catabolic process"/>
    <property type="evidence" value="ECO:0007669"/>
    <property type="project" value="InterPro"/>
</dbReference>
<comment type="similarity">
    <text evidence="4">Belongs to the glycosyl hydrolase 24 family.</text>
</comment>
<dbReference type="InterPro" id="IPR002196">
    <property type="entry name" value="Glyco_hydro_24"/>
</dbReference>
<evidence type="ECO:0000256" key="2">
    <source>
        <dbReference type="ARBA" id="ARBA00022638"/>
    </source>
</evidence>
<keyword evidence="1 4" id="KW-0929">Antimicrobial</keyword>
<accession>A0A8S5MIT0</accession>
<dbReference type="PANTHER" id="PTHR38107:SF3">
    <property type="entry name" value="LYSOZYME RRRD-RELATED"/>
    <property type="match status" value="1"/>
</dbReference>
<dbReference type="GO" id="GO:0009253">
    <property type="term" value="P:peptidoglycan catabolic process"/>
    <property type="evidence" value="ECO:0007669"/>
    <property type="project" value="InterPro"/>
</dbReference>
<evidence type="ECO:0000256" key="4">
    <source>
        <dbReference type="RuleBase" id="RU003788"/>
    </source>
</evidence>
<keyword evidence="3" id="KW-1035">Host cytoplasm</keyword>
<keyword evidence="4" id="KW-0326">Glycosidase</keyword>
<evidence type="ECO:0000256" key="1">
    <source>
        <dbReference type="ARBA" id="ARBA00022529"/>
    </source>
</evidence>
<dbReference type="Pfam" id="PF00959">
    <property type="entry name" value="Phage_lysozyme"/>
    <property type="match status" value="1"/>
</dbReference>
<reference evidence="5" key="1">
    <citation type="journal article" date="2021" name="Proc. Natl. Acad. Sci. U.S.A.">
        <title>A Catalog of Tens of Thousands of Viruses from Human Metagenomes Reveals Hidden Associations with Chronic Diseases.</title>
        <authorList>
            <person name="Tisza M.J."/>
            <person name="Buck C.B."/>
        </authorList>
    </citation>
    <scope>NUCLEOTIDE SEQUENCE</scope>
    <source>
        <strain evidence="5">CtvyM23</strain>
    </source>
</reference>
<name>A0A8S5MIT0_9CAUD</name>
<keyword evidence="4" id="KW-0378">Hydrolase</keyword>
<dbReference type="PANTHER" id="PTHR38107">
    <property type="match status" value="1"/>
</dbReference>
<protein>
    <recommendedName>
        <fullName evidence="4">Lysozyme</fullName>
        <ecNumber evidence="4">3.2.1.17</ecNumber>
    </recommendedName>
</protein>
<dbReference type="CDD" id="cd00737">
    <property type="entry name" value="lyz_endolysin_autolysin"/>
    <property type="match status" value="1"/>
</dbReference>
<dbReference type="GO" id="GO:0031640">
    <property type="term" value="P:killing of cells of another organism"/>
    <property type="evidence" value="ECO:0007669"/>
    <property type="project" value="UniProtKB-KW"/>
</dbReference>
<keyword evidence="2 4" id="KW-0081">Bacteriolytic enzyme</keyword>
<dbReference type="EC" id="3.2.1.17" evidence="4"/>
<dbReference type="GO" id="GO:0003796">
    <property type="term" value="F:lysozyme activity"/>
    <property type="evidence" value="ECO:0007669"/>
    <property type="project" value="UniProtKB-EC"/>
</dbReference>
<evidence type="ECO:0000313" key="5">
    <source>
        <dbReference type="EMBL" id="DAD81803.1"/>
    </source>
</evidence>
<comment type="catalytic activity">
    <reaction evidence="4">
        <text>Hydrolysis of (1-&gt;4)-beta-linkages between N-acetylmuramic acid and N-acetyl-D-glucosamine residues in a peptidoglycan and between N-acetyl-D-glucosamine residues in chitodextrins.</text>
        <dbReference type="EC" id="3.2.1.17"/>
    </reaction>
</comment>
<organism evidence="5">
    <name type="scientific">Siphoviridae sp. ctvyM23</name>
    <dbReference type="NCBI Taxonomy" id="2826514"/>
    <lineage>
        <taxon>Viruses</taxon>
        <taxon>Duplodnaviria</taxon>
        <taxon>Heunggongvirae</taxon>
        <taxon>Uroviricota</taxon>
        <taxon>Caudoviricetes</taxon>
    </lineage>
</organism>
<dbReference type="InterPro" id="IPR023347">
    <property type="entry name" value="Lysozyme_dom_sf"/>
</dbReference>
<proteinExistence type="inferred from homology"/>
<dbReference type="InterPro" id="IPR033907">
    <property type="entry name" value="Endolysin_autolysin"/>
</dbReference>
<dbReference type="InterPro" id="IPR023346">
    <property type="entry name" value="Lysozyme-like_dom_sf"/>
</dbReference>
<dbReference type="Gene3D" id="1.10.530.40">
    <property type="match status" value="1"/>
</dbReference>
<dbReference type="InterPro" id="IPR051018">
    <property type="entry name" value="Bacteriophage_GH24"/>
</dbReference>
<evidence type="ECO:0000256" key="3">
    <source>
        <dbReference type="ARBA" id="ARBA00023200"/>
    </source>
</evidence>
<dbReference type="EMBL" id="BK014908">
    <property type="protein sequence ID" value="DAD81803.1"/>
    <property type="molecule type" value="Genomic_DNA"/>
</dbReference>
<dbReference type="SUPFAM" id="SSF53955">
    <property type="entry name" value="Lysozyme-like"/>
    <property type="match status" value="1"/>
</dbReference>
<sequence>MKTISDKGLKFIQVNEGVAKGSFDGQKFKSYFDKIGNKWTIAWGLTYINGKPVTKDTVLTINEANIAFRHHLSSNEKAINDLMIRDSIVLTQNEFDALIDFVYNIGNGHADCDVWKAVKTHDSLKIEQAFLAHNKVGGKYNQGLANRRKKEIALFSQARYGSY</sequence>
<dbReference type="GO" id="GO:0042742">
    <property type="term" value="P:defense response to bacterium"/>
    <property type="evidence" value="ECO:0007669"/>
    <property type="project" value="UniProtKB-KW"/>
</dbReference>